<dbReference type="EMBL" id="KQ976885">
    <property type="protein sequence ID" value="KYN07504.1"/>
    <property type="molecule type" value="Genomic_DNA"/>
</dbReference>
<proteinExistence type="predicted"/>
<dbReference type="STRING" id="456900.A0A195D500"/>
<evidence type="ECO:0000259" key="2">
    <source>
        <dbReference type="SMART" id="SM00587"/>
    </source>
</evidence>
<dbReference type="Gene3D" id="3.90.1200.10">
    <property type="match status" value="1"/>
</dbReference>
<keyword evidence="1" id="KW-1133">Transmembrane helix</keyword>
<protein>
    <recommendedName>
        <fullName evidence="2">CHK kinase-like domain-containing protein</fullName>
    </recommendedName>
</protein>
<feature type="transmembrane region" description="Helical" evidence="1">
    <location>
        <begin position="327"/>
        <end position="346"/>
    </location>
</feature>
<sequence>MSHENFQKWLDEVMSKIIKNLGMDVGNARYKLFDCTGIFIASIVYRIRLQFENKTNRQNEELSIILKRPMPGLNQINRTDFQFHNEILFYRMFTRPDEIYAKCFYVEEQPPLGYVIALENVNKRGYYACSCAYDPPMEYTLAAMRELGRFHGKGYVMKQLQPDKFFDIVEQIQEVRYTKRFTDNIYKFACNIKALRAVEYLRSQGHDEIFCNKMEAFLSNAFDKVMIKTVEPLEPLATLCHGDFTISNILFNTEDNGQYRPMLIDFALIRYSTPVVDLSTYLYLCCSNEIRRNKFYHDALKEYLLDAGIQDVEKYSYDALLDDFRRGAVFGFILMSIFVPILLGHIDSELLVREIKNFGPLESVNRQRYIGGDEISKMLADALLHLRDLDCLKHVL</sequence>
<dbReference type="InterPro" id="IPR015897">
    <property type="entry name" value="CHK_kinase-like"/>
</dbReference>
<reference evidence="3 4" key="1">
    <citation type="submission" date="2016-03" db="EMBL/GenBank/DDBJ databases">
        <title>Cyphomyrmex costatus WGS genome.</title>
        <authorList>
            <person name="Nygaard S."/>
            <person name="Hu H."/>
            <person name="Boomsma J."/>
            <person name="Zhang G."/>
        </authorList>
    </citation>
    <scope>NUCLEOTIDE SEQUENCE [LARGE SCALE GENOMIC DNA]</scope>
    <source>
        <strain evidence="3">MS0001</strain>
        <tissue evidence="3">Whole body</tissue>
    </source>
</reference>
<keyword evidence="1" id="KW-0812">Transmembrane</keyword>
<dbReference type="SUPFAM" id="SSF56112">
    <property type="entry name" value="Protein kinase-like (PK-like)"/>
    <property type="match status" value="1"/>
</dbReference>
<dbReference type="Pfam" id="PF02958">
    <property type="entry name" value="EcKL"/>
    <property type="match status" value="1"/>
</dbReference>
<dbReference type="AlphaFoldDB" id="A0A195D500"/>
<evidence type="ECO:0000313" key="4">
    <source>
        <dbReference type="Proteomes" id="UP000078542"/>
    </source>
</evidence>
<dbReference type="InterPro" id="IPR011009">
    <property type="entry name" value="Kinase-like_dom_sf"/>
</dbReference>
<dbReference type="PANTHER" id="PTHR11012:SF8">
    <property type="entry name" value="JUVENILE HORMONE-INDUCIBLE PROTEIN 26"/>
    <property type="match status" value="1"/>
</dbReference>
<gene>
    <name evidence="3" type="ORF">ALC62_01706</name>
</gene>
<keyword evidence="1" id="KW-0472">Membrane</keyword>
<dbReference type="InterPro" id="IPR004119">
    <property type="entry name" value="EcKL"/>
</dbReference>
<keyword evidence="4" id="KW-1185">Reference proteome</keyword>
<evidence type="ECO:0000256" key="1">
    <source>
        <dbReference type="SAM" id="Phobius"/>
    </source>
</evidence>
<evidence type="ECO:0000313" key="3">
    <source>
        <dbReference type="EMBL" id="KYN07504.1"/>
    </source>
</evidence>
<accession>A0A195D500</accession>
<organism evidence="3 4">
    <name type="scientific">Cyphomyrmex costatus</name>
    <dbReference type="NCBI Taxonomy" id="456900"/>
    <lineage>
        <taxon>Eukaryota</taxon>
        <taxon>Metazoa</taxon>
        <taxon>Ecdysozoa</taxon>
        <taxon>Arthropoda</taxon>
        <taxon>Hexapoda</taxon>
        <taxon>Insecta</taxon>
        <taxon>Pterygota</taxon>
        <taxon>Neoptera</taxon>
        <taxon>Endopterygota</taxon>
        <taxon>Hymenoptera</taxon>
        <taxon>Apocrita</taxon>
        <taxon>Aculeata</taxon>
        <taxon>Formicoidea</taxon>
        <taxon>Formicidae</taxon>
        <taxon>Myrmicinae</taxon>
        <taxon>Cyphomyrmex</taxon>
    </lineage>
</organism>
<dbReference type="Proteomes" id="UP000078542">
    <property type="component" value="Unassembled WGS sequence"/>
</dbReference>
<dbReference type="PANTHER" id="PTHR11012">
    <property type="entry name" value="PROTEIN KINASE-LIKE DOMAIN-CONTAINING"/>
    <property type="match status" value="1"/>
</dbReference>
<dbReference type="SMART" id="SM00587">
    <property type="entry name" value="CHK"/>
    <property type="match status" value="1"/>
</dbReference>
<name>A0A195D500_9HYME</name>
<feature type="domain" description="CHK kinase-like" evidence="2">
    <location>
        <begin position="116"/>
        <end position="306"/>
    </location>
</feature>